<dbReference type="Pfam" id="PF00078">
    <property type="entry name" value="RVT_1"/>
    <property type="match status" value="1"/>
</dbReference>
<organism evidence="2 3">
    <name type="scientific">Rhodamnia argentea</name>
    <dbReference type="NCBI Taxonomy" id="178133"/>
    <lineage>
        <taxon>Eukaryota</taxon>
        <taxon>Viridiplantae</taxon>
        <taxon>Streptophyta</taxon>
        <taxon>Embryophyta</taxon>
        <taxon>Tracheophyta</taxon>
        <taxon>Spermatophyta</taxon>
        <taxon>Magnoliopsida</taxon>
        <taxon>eudicotyledons</taxon>
        <taxon>Gunneridae</taxon>
        <taxon>Pentapetalae</taxon>
        <taxon>rosids</taxon>
        <taxon>malvids</taxon>
        <taxon>Myrtales</taxon>
        <taxon>Myrtaceae</taxon>
        <taxon>Myrtoideae</taxon>
        <taxon>Myrteae</taxon>
        <taxon>Australasian group</taxon>
        <taxon>Rhodamnia</taxon>
    </lineage>
</organism>
<dbReference type="GeneID" id="125313674"/>
<gene>
    <name evidence="3" type="primary">LOC125313674</name>
</gene>
<dbReference type="InterPro" id="IPR000477">
    <property type="entry name" value="RT_dom"/>
</dbReference>
<reference evidence="2" key="1">
    <citation type="submission" date="2025-05" db="UniProtKB">
        <authorList>
            <consortium name="RefSeq"/>
        </authorList>
    </citation>
    <scope>NUCLEOTIDE SEQUENCE [LARGE SCALE GENOMIC DNA]</scope>
</reference>
<dbReference type="PANTHER" id="PTHR46890">
    <property type="entry name" value="NON-LTR RETROLELEMENT REVERSE TRANSCRIPTASE-LIKE PROTEIN-RELATED"/>
    <property type="match status" value="1"/>
</dbReference>
<evidence type="ECO:0000313" key="2">
    <source>
        <dbReference type="Proteomes" id="UP000827889"/>
    </source>
</evidence>
<sequence length="274" mass="30423">MQLHNCILSVKDADGAVIIDHSLIRQHIVDHFRNLLNGSSQVYQPQVQQIGDFLPCALDADQTLSLSRPITEVEIRTTMFSLATGKALGPDGFNVDFFKANWDIIGPSITSAITNFFETGMLLKEINTTILAPVPKIPNALAMSDFRPIACCNTVYKCITKILANRIAVVLPTLISPPQSAFVKGRRISDNIMLAQELFASFHHDPYLPKCAIKVDFQKAYDTLEWGFLEVVFQAFGFPSFFTKLIMLCVSSPFFSISINGELHGFFGSSRGIR</sequence>
<dbReference type="Proteomes" id="UP000827889">
    <property type="component" value="Chromosome 2"/>
</dbReference>
<dbReference type="InterPro" id="IPR052343">
    <property type="entry name" value="Retrotransposon-Effector_Assoc"/>
</dbReference>
<dbReference type="PANTHER" id="PTHR46890:SF48">
    <property type="entry name" value="RNA-DIRECTED DNA POLYMERASE"/>
    <property type="match status" value="1"/>
</dbReference>
<dbReference type="CDD" id="cd01650">
    <property type="entry name" value="RT_nLTR_like"/>
    <property type="match status" value="1"/>
</dbReference>
<accession>A0ABM3GYN9</accession>
<proteinExistence type="predicted"/>
<reference evidence="3" key="2">
    <citation type="submission" date="2025-08" db="UniProtKB">
        <authorList>
            <consortium name="RefSeq"/>
        </authorList>
    </citation>
    <scope>IDENTIFICATION</scope>
    <source>
        <tissue evidence="3">Leaf</tissue>
    </source>
</reference>
<dbReference type="SUPFAM" id="SSF56672">
    <property type="entry name" value="DNA/RNA polymerases"/>
    <property type="match status" value="1"/>
</dbReference>
<name>A0ABM3GYN9_9MYRT</name>
<dbReference type="RefSeq" id="XP_048129444.1">
    <property type="nucleotide sequence ID" value="XM_048273487.1"/>
</dbReference>
<feature type="domain" description="Reverse transcriptase" evidence="1">
    <location>
        <begin position="143"/>
        <end position="267"/>
    </location>
</feature>
<evidence type="ECO:0000313" key="3">
    <source>
        <dbReference type="RefSeq" id="XP_048129444.1"/>
    </source>
</evidence>
<keyword evidence="2" id="KW-1185">Reference proteome</keyword>
<evidence type="ECO:0000259" key="1">
    <source>
        <dbReference type="Pfam" id="PF00078"/>
    </source>
</evidence>
<dbReference type="InterPro" id="IPR043502">
    <property type="entry name" value="DNA/RNA_pol_sf"/>
</dbReference>
<protein>
    <submittedName>
        <fullName evidence="3">Uncharacterized protein LOC125313674</fullName>
    </submittedName>
</protein>